<evidence type="ECO:0000256" key="6">
    <source>
        <dbReference type="ARBA" id="ARBA00023136"/>
    </source>
</evidence>
<reference evidence="10" key="1">
    <citation type="submission" date="2013-10" db="EMBL/GenBank/DDBJ databases">
        <authorList>
            <person name="Schartl M."/>
            <person name="Warren W."/>
        </authorList>
    </citation>
    <scope>NUCLEOTIDE SEQUENCE [LARGE SCALE GENOMIC DNA]</scope>
    <source>
        <strain evidence="10">female</strain>
    </source>
</reference>
<reference evidence="9" key="2">
    <citation type="submission" date="2025-08" db="UniProtKB">
        <authorList>
            <consortium name="Ensembl"/>
        </authorList>
    </citation>
    <scope>IDENTIFICATION</scope>
</reference>
<evidence type="ECO:0000256" key="2">
    <source>
        <dbReference type="ARBA" id="ARBA00008688"/>
    </source>
</evidence>
<dbReference type="Ensembl" id="ENSPFOT00000009095.2">
    <property type="protein sequence ID" value="ENSPFOP00000009083.2"/>
    <property type="gene ID" value="ENSPFOG00000009119.2"/>
</dbReference>
<reference evidence="9" key="3">
    <citation type="submission" date="2025-09" db="UniProtKB">
        <authorList>
            <consortium name="Ensembl"/>
        </authorList>
    </citation>
    <scope>IDENTIFICATION</scope>
</reference>
<accession>A0A087XTI0</accession>
<dbReference type="PANTHER" id="PTHR31481">
    <property type="entry name" value="RELT-LIKE PROTEIN 2 RELL2"/>
    <property type="match status" value="1"/>
</dbReference>
<dbReference type="eggNOG" id="ENOG502RZW4">
    <property type="taxonomic scope" value="Eukaryota"/>
</dbReference>
<dbReference type="STRING" id="48698.ENSPFOP00000009083"/>
<evidence type="ECO:0000256" key="7">
    <source>
        <dbReference type="SAM" id="MobiDB-lite"/>
    </source>
</evidence>
<keyword evidence="10" id="KW-1185">Reference proteome</keyword>
<feature type="compositionally biased region" description="Low complexity" evidence="7">
    <location>
        <begin position="183"/>
        <end position="193"/>
    </location>
</feature>
<evidence type="ECO:0000256" key="8">
    <source>
        <dbReference type="SAM" id="Phobius"/>
    </source>
</evidence>
<feature type="transmembrane region" description="Helical" evidence="8">
    <location>
        <begin position="16"/>
        <end position="39"/>
    </location>
</feature>
<evidence type="ECO:0000313" key="10">
    <source>
        <dbReference type="Proteomes" id="UP000028760"/>
    </source>
</evidence>
<dbReference type="AlphaFoldDB" id="A0A087XTI0"/>
<dbReference type="GO" id="GO:0010811">
    <property type="term" value="P:positive regulation of cell-substrate adhesion"/>
    <property type="evidence" value="ECO:0007669"/>
    <property type="project" value="TreeGrafter"/>
</dbReference>
<evidence type="ECO:0000256" key="5">
    <source>
        <dbReference type="ARBA" id="ARBA00022989"/>
    </source>
</evidence>
<dbReference type="GO" id="GO:0005886">
    <property type="term" value="C:plasma membrane"/>
    <property type="evidence" value="ECO:0007669"/>
    <property type="project" value="UniProtKB-SubCell"/>
</dbReference>
<evidence type="ECO:0000313" key="9">
    <source>
        <dbReference type="Ensembl" id="ENSPFOP00000009083.2"/>
    </source>
</evidence>
<dbReference type="InterPro" id="IPR022248">
    <property type="entry name" value="TNF_rcpt_RELT"/>
</dbReference>
<comment type="subcellular location">
    <subcellularLocation>
        <location evidence="1">Cell membrane</location>
        <topology evidence="1">Single-pass membrane protein</topology>
    </subcellularLocation>
</comment>
<sequence>MTKLAASEAGEHPPSYIIFLVVFLFFLTGLLGFLICHLLKKKGYHCRTGDLEDEKEKLGEDEDDENDENQDTVEQILKCIMENEANMEAFNEMLGNHNVCVRHDPRLTSRLRKESIGGIPPHLHTVHSGTDLNSCLLCTQVKAKRGHRQSRTPRFKQRPGEQTVFSVGRFRVTHSDKKLQKFSNSNSGSQESSRLGLQVAAGDPASLSEQVLKDRLVQSQDQEADVTPEC</sequence>
<evidence type="ECO:0000256" key="4">
    <source>
        <dbReference type="ARBA" id="ARBA00022692"/>
    </source>
</evidence>
<dbReference type="Pfam" id="PF12606">
    <property type="entry name" value="RELT"/>
    <property type="match status" value="1"/>
</dbReference>
<feature type="region of interest" description="Disordered" evidence="7">
    <location>
        <begin position="180"/>
        <end position="202"/>
    </location>
</feature>
<keyword evidence="4 8" id="KW-0812">Transmembrane</keyword>
<dbReference type="GeneTree" id="ENSGT00940000160541"/>
<keyword evidence="3" id="KW-1003">Cell membrane</keyword>
<keyword evidence="5 8" id="KW-1133">Transmembrane helix</keyword>
<comment type="similarity">
    <text evidence="2">Belongs to the RELT family.</text>
</comment>
<dbReference type="EMBL" id="AYCK01019469">
    <property type="status" value="NOT_ANNOTATED_CDS"/>
    <property type="molecule type" value="Genomic_DNA"/>
</dbReference>
<name>A0A087XTI0_POEFO</name>
<dbReference type="OMA" id="NSHGPIC"/>
<organism evidence="9 10">
    <name type="scientific">Poecilia formosa</name>
    <name type="common">Amazon molly</name>
    <name type="synonym">Limia formosa</name>
    <dbReference type="NCBI Taxonomy" id="48698"/>
    <lineage>
        <taxon>Eukaryota</taxon>
        <taxon>Metazoa</taxon>
        <taxon>Chordata</taxon>
        <taxon>Craniata</taxon>
        <taxon>Vertebrata</taxon>
        <taxon>Euteleostomi</taxon>
        <taxon>Actinopterygii</taxon>
        <taxon>Neopterygii</taxon>
        <taxon>Teleostei</taxon>
        <taxon>Neoteleostei</taxon>
        <taxon>Acanthomorphata</taxon>
        <taxon>Ovalentaria</taxon>
        <taxon>Atherinomorphae</taxon>
        <taxon>Cyprinodontiformes</taxon>
        <taxon>Poeciliidae</taxon>
        <taxon>Poeciliinae</taxon>
        <taxon>Poecilia</taxon>
    </lineage>
</organism>
<evidence type="ECO:0000256" key="3">
    <source>
        <dbReference type="ARBA" id="ARBA00022475"/>
    </source>
</evidence>
<protein>
    <submittedName>
        <fullName evidence="9">RELT like 2</fullName>
    </submittedName>
</protein>
<evidence type="ECO:0000256" key="1">
    <source>
        <dbReference type="ARBA" id="ARBA00004162"/>
    </source>
</evidence>
<proteinExistence type="inferred from homology"/>
<dbReference type="InterPro" id="IPR042313">
    <property type="entry name" value="RELL2"/>
</dbReference>
<dbReference type="Proteomes" id="UP000028760">
    <property type="component" value="Unassembled WGS sequence"/>
</dbReference>
<dbReference type="PANTHER" id="PTHR31481:SF0">
    <property type="entry name" value="RELT-LIKE PROTEIN 2"/>
    <property type="match status" value="1"/>
</dbReference>
<keyword evidence="6 8" id="KW-0472">Membrane</keyword>
<dbReference type="GO" id="GO:1900745">
    <property type="term" value="P:positive regulation of p38MAPK cascade"/>
    <property type="evidence" value="ECO:0007669"/>
    <property type="project" value="InterPro"/>
</dbReference>